<reference evidence="5" key="2">
    <citation type="journal article" date="2017" name="Sci. Adv.">
        <title>A tail of two voltages: Proteomic comparison of the three electric organs of the electric eel.</title>
        <authorList>
            <person name="Traeger L.L."/>
            <person name="Sabat G."/>
            <person name="Barrett-Wilt G.A."/>
            <person name="Wells G.B."/>
            <person name="Sussman M.R."/>
        </authorList>
    </citation>
    <scope>NUCLEOTIDE SEQUENCE [LARGE SCALE GENOMIC DNA]</scope>
</reference>
<dbReference type="AlphaFoldDB" id="A0A4W4GDC2"/>
<dbReference type="Proteomes" id="UP000314983">
    <property type="component" value="Chromosome 6"/>
</dbReference>
<feature type="region of interest" description="Disordered" evidence="1">
    <location>
        <begin position="269"/>
        <end position="295"/>
    </location>
</feature>
<reference evidence="4" key="5">
    <citation type="submission" date="2025-09" db="UniProtKB">
        <authorList>
            <consortium name="Ensembl"/>
        </authorList>
    </citation>
    <scope>IDENTIFICATION</scope>
</reference>
<accession>A0A4W4GDC2</accession>
<dbReference type="OMA" id="TVCWVRL"/>
<dbReference type="PANTHER" id="PTHR23352:SF2">
    <property type="entry name" value="NEURAL PROLIFERATION DIFFERENTIATION AND CONTROL PROTEIN 1"/>
    <property type="match status" value="1"/>
</dbReference>
<feature type="transmembrane region" description="Helical" evidence="2">
    <location>
        <begin position="190"/>
        <end position="214"/>
    </location>
</feature>
<evidence type="ECO:0000256" key="1">
    <source>
        <dbReference type="SAM" id="MobiDB-lite"/>
    </source>
</evidence>
<dbReference type="InterPro" id="IPR009635">
    <property type="entry name" value="NPDC1"/>
</dbReference>
<feature type="chain" id="PRO_5044226726" description="Neural proliferation, differentiation and control, 1a" evidence="3">
    <location>
        <begin position="31"/>
        <end position="324"/>
    </location>
</feature>
<evidence type="ECO:0000313" key="4">
    <source>
        <dbReference type="Ensembl" id="ENSEEEP00000034304.2"/>
    </source>
</evidence>
<evidence type="ECO:0000256" key="2">
    <source>
        <dbReference type="SAM" id="Phobius"/>
    </source>
</evidence>
<evidence type="ECO:0008006" key="6">
    <source>
        <dbReference type="Google" id="ProtNLM"/>
    </source>
</evidence>
<keyword evidence="3" id="KW-0732">Signal</keyword>
<dbReference type="Ensembl" id="ENSEEET00000034707.2">
    <property type="protein sequence ID" value="ENSEEEP00000034304.2"/>
    <property type="gene ID" value="ENSEEEG00000016336.2"/>
</dbReference>
<dbReference type="GO" id="GO:0016020">
    <property type="term" value="C:membrane"/>
    <property type="evidence" value="ECO:0007669"/>
    <property type="project" value="InterPro"/>
</dbReference>
<evidence type="ECO:0000313" key="5">
    <source>
        <dbReference type="Proteomes" id="UP000314983"/>
    </source>
</evidence>
<feature type="compositionally biased region" description="Acidic residues" evidence="1">
    <location>
        <begin position="281"/>
        <end position="290"/>
    </location>
</feature>
<dbReference type="Pfam" id="PF06809">
    <property type="entry name" value="NPDC1"/>
    <property type="match status" value="1"/>
</dbReference>
<reference evidence="5" key="1">
    <citation type="journal article" date="2014" name="Science">
        <title>Nonhuman genetics. Genomic basis for the convergent evolution of electric organs.</title>
        <authorList>
            <person name="Gallant J.R."/>
            <person name="Traeger L.L."/>
            <person name="Volkening J.D."/>
            <person name="Moffett H."/>
            <person name="Chen P.H."/>
            <person name="Novina C.D."/>
            <person name="Phillips G.N.Jr."/>
            <person name="Anand R."/>
            <person name="Wells G.B."/>
            <person name="Pinch M."/>
            <person name="Guth R."/>
            <person name="Unguez G.A."/>
            <person name="Albert J.S."/>
            <person name="Zakon H.H."/>
            <person name="Samanta M.P."/>
            <person name="Sussman M.R."/>
        </authorList>
    </citation>
    <scope>NUCLEOTIDE SEQUENCE [LARGE SCALE GENOMIC DNA]</scope>
</reference>
<feature type="signal peptide" evidence="3">
    <location>
        <begin position="1"/>
        <end position="30"/>
    </location>
</feature>
<keyword evidence="5" id="KW-1185">Reference proteome</keyword>
<keyword evidence="2" id="KW-1133">Transmembrane helix</keyword>
<evidence type="ECO:0000256" key="3">
    <source>
        <dbReference type="SAM" id="SignalP"/>
    </source>
</evidence>
<keyword evidence="2" id="KW-0472">Membrane</keyword>
<dbReference type="PANTHER" id="PTHR23352">
    <property type="entry name" value="NEURAL PROLIFERATION DIFFERENTIATION AND CONTROL PROTEIN-1 NPDC-1 PROTEIN"/>
    <property type="match status" value="1"/>
</dbReference>
<reference evidence="4" key="3">
    <citation type="submission" date="2020-05" db="EMBL/GenBank/DDBJ databases">
        <title>Electrophorus electricus (electric eel) genome, fEleEle1, primary haplotype.</title>
        <authorList>
            <person name="Myers G."/>
            <person name="Meyer A."/>
            <person name="Fedrigo O."/>
            <person name="Formenti G."/>
            <person name="Rhie A."/>
            <person name="Tracey A."/>
            <person name="Sims Y."/>
            <person name="Jarvis E.D."/>
        </authorList>
    </citation>
    <scope>NUCLEOTIDE SEQUENCE [LARGE SCALE GENOMIC DNA]</scope>
</reference>
<gene>
    <name evidence="4" type="primary">npdc1a</name>
</gene>
<feature type="compositionally biased region" description="Low complexity" evidence="1">
    <location>
        <begin position="118"/>
        <end position="132"/>
    </location>
</feature>
<proteinExistence type="predicted"/>
<dbReference type="CTD" id="794093"/>
<dbReference type="GeneTree" id="ENSGT00440000038604"/>
<feature type="region of interest" description="Disordered" evidence="1">
    <location>
        <begin position="73"/>
        <end position="92"/>
    </location>
</feature>
<organism evidence="4 5">
    <name type="scientific">Electrophorus electricus</name>
    <name type="common">Electric eel</name>
    <name type="synonym">Gymnotus electricus</name>
    <dbReference type="NCBI Taxonomy" id="8005"/>
    <lineage>
        <taxon>Eukaryota</taxon>
        <taxon>Metazoa</taxon>
        <taxon>Chordata</taxon>
        <taxon>Craniata</taxon>
        <taxon>Vertebrata</taxon>
        <taxon>Euteleostomi</taxon>
        <taxon>Actinopterygii</taxon>
        <taxon>Neopterygii</taxon>
        <taxon>Teleostei</taxon>
        <taxon>Ostariophysi</taxon>
        <taxon>Gymnotiformes</taxon>
        <taxon>Gymnotoidei</taxon>
        <taxon>Gymnotidae</taxon>
        <taxon>Electrophorus</taxon>
    </lineage>
</organism>
<reference evidence="4" key="4">
    <citation type="submission" date="2025-08" db="UniProtKB">
        <authorList>
            <consortium name="Ensembl"/>
        </authorList>
    </citation>
    <scope>IDENTIFICATION</scope>
</reference>
<dbReference type="KEGG" id="eee:113573434"/>
<dbReference type="GeneID" id="113573434"/>
<feature type="compositionally biased region" description="Polar residues" evidence="1">
    <location>
        <begin position="155"/>
        <end position="169"/>
    </location>
</feature>
<name>A0A4W4GDC2_ELEEL</name>
<keyword evidence="2" id="KW-0812">Transmembrane</keyword>
<dbReference type="RefSeq" id="XP_026859493.2">
    <property type="nucleotide sequence ID" value="XM_027003692.2"/>
</dbReference>
<feature type="region of interest" description="Disordered" evidence="1">
    <location>
        <begin position="111"/>
        <end position="181"/>
    </location>
</feature>
<protein>
    <recommendedName>
        <fullName evidence="6">Neural proliferation, differentiation and control, 1a</fullName>
    </recommendedName>
</protein>
<sequence>MLRPGRVERSPLAVLSPGVLFCIILAAVSASVPVLVDNCPDYIDCAKKGRHFCKQGSSHCGPCLASLEEDNEGHCVSPKRRPHHSKETSLTDLDQEIDYLSSIIAKQQVSDVNQPAMSQPVSASWSSPQSQSDGGKNPSRPKNMSHSATAMPASNGPSTVSQHTSSPTEPGTDHPGRSKHIAMSFPRDSLLILITSVCIIMGTVAIILAIVCWVRLQKEAHLAEKVDYPAFPGAVASSRNISPGDKNLAHSAQMYHYQHQKQQMLSLEKNKSETKLSESGVSDEENEEGDFTVYECPGLAPTGEMEVKNPLFDDFTLHPGRNHK</sequence>